<sequence length="113" mass="12546">MVSGISGNAQRRVAEFERRYLYPGAVARAVDTWSMRVHGPVRALAVSEVDESCPCGCDEAAGRPALERVVRGLHGEAGHELRVIVARLDAVFVRRFGFDPALVHGREWWNHLP</sequence>
<protein>
    <submittedName>
        <fullName evidence="1">Uncharacterized protein</fullName>
    </submittedName>
</protein>
<organism evidence="1 2">
    <name type="scientific">Allokutzneria oryzae</name>
    <dbReference type="NCBI Taxonomy" id="1378989"/>
    <lineage>
        <taxon>Bacteria</taxon>
        <taxon>Bacillati</taxon>
        <taxon>Actinomycetota</taxon>
        <taxon>Actinomycetes</taxon>
        <taxon>Pseudonocardiales</taxon>
        <taxon>Pseudonocardiaceae</taxon>
        <taxon>Allokutzneria</taxon>
    </lineage>
</organism>
<comment type="caution">
    <text evidence="1">The sequence shown here is derived from an EMBL/GenBank/DDBJ whole genome shotgun (WGS) entry which is preliminary data.</text>
</comment>
<reference evidence="1 2" key="1">
    <citation type="submission" date="2024-09" db="EMBL/GenBank/DDBJ databases">
        <authorList>
            <person name="Sun Q."/>
            <person name="Mori K."/>
        </authorList>
    </citation>
    <scope>NUCLEOTIDE SEQUENCE [LARGE SCALE GENOMIC DNA]</scope>
    <source>
        <strain evidence="1 2">TBRC 7907</strain>
    </source>
</reference>
<proteinExistence type="predicted"/>
<accession>A0ABV5ZPZ5</accession>
<gene>
    <name evidence="1" type="ORF">ACFFQA_03345</name>
</gene>
<dbReference type="EMBL" id="JBHLZU010000002">
    <property type="protein sequence ID" value="MFB9902962.1"/>
    <property type="molecule type" value="Genomic_DNA"/>
</dbReference>
<name>A0ABV5ZPZ5_9PSEU</name>
<dbReference type="Proteomes" id="UP001589693">
    <property type="component" value="Unassembled WGS sequence"/>
</dbReference>
<keyword evidence="2" id="KW-1185">Reference proteome</keyword>
<evidence type="ECO:0000313" key="2">
    <source>
        <dbReference type="Proteomes" id="UP001589693"/>
    </source>
</evidence>
<dbReference type="RefSeq" id="WP_377850062.1">
    <property type="nucleotide sequence ID" value="NZ_JBHLZU010000002.1"/>
</dbReference>
<evidence type="ECO:0000313" key="1">
    <source>
        <dbReference type="EMBL" id="MFB9902962.1"/>
    </source>
</evidence>